<reference evidence="5" key="1">
    <citation type="journal article" date="2017" name="Nature">
        <title>The genome of Chenopodium quinoa.</title>
        <authorList>
            <person name="Jarvis D.E."/>
            <person name="Ho Y.S."/>
            <person name="Lightfoot D.J."/>
            <person name="Schmoeckel S.M."/>
            <person name="Li B."/>
            <person name="Borm T.J.A."/>
            <person name="Ohyanagi H."/>
            <person name="Mineta K."/>
            <person name="Michell C.T."/>
            <person name="Saber N."/>
            <person name="Kharbatia N.M."/>
            <person name="Rupper R.R."/>
            <person name="Sharp A.R."/>
            <person name="Dally N."/>
            <person name="Boughton B.A."/>
            <person name="Woo Y.H."/>
            <person name="Gao G."/>
            <person name="Schijlen E.G.W.M."/>
            <person name="Guo X."/>
            <person name="Momin A.A."/>
            <person name="Negrao S."/>
            <person name="Al-Babili S."/>
            <person name="Gehring C."/>
            <person name="Roessner U."/>
            <person name="Jung C."/>
            <person name="Murphy K."/>
            <person name="Arold S.T."/>
            <person name="Gojobori T."/>
            <person name="van der Linden C.G."/>
            <person name="van Loo E.N."/>
            <person name="Jellen E.N."/>
            <person name="Maughan P.J."/>
            <person name="Tester M."/>
        </authorList>
    </citation>
    <scope>NUCLEOTIDE SEQUENCE [LARGE SCALE GENOMIC DNA]</scope>
    <source>
        <strain evidence="5">cv. PI 614886</strain>
    </source>
</reference>
<evidence type="ECO:0000256" key="1">
    <source>
        <dbReference type="ARBA" id="ARBA00005771"/>
    </source>
</evidence>
<evidence type="ECO:0000259" key="4">
    <source>
        <dbReference type="Pfam" id="PF00685"/>
    </source>
</evidence>
<dbReference type="GO" id="GO:0008146">
    <property type="term" value="F:sulfotransferase activity"/>
    <property type="evidence" value="ECO:0007669"/>
    <property type="project" value="InterPro"/>
</dbReference>
<sequence length="107" mass="12245">MCHNMAQSVSVRCCEQGNNPPKEDNYPLLANNPHELIPFLEHKVYVDHQALDLTELPSPRVLLTHLPVKLLPLSIKETNCDNVYLAKDPKDAFISLWHFSNKASKLW</sequence>
<keyword evidence="6" id="KW-1185">Reference proteome</keyword>
<evidence type="ECO:0000256" key="2">
    <source>
        <dbReference type="ARBA" id="ARBA00022679"/>
    </source>
</evidence>
<name>A0A803L7N6_CHEQI</name>
<protein>
    <recommendedName>
        <fullName evidence="3">Sulfotransferase</fullName>
        <ecNumber evidence="3">2.8.2.-</ecNumber>
    </recommendedName>
</protein>
<keyword evidence="2 3" id="KW-0808">Transferase</keyword>
<proteinExistence type="inferred from homology"/>
<evidence type="ECO:0000256" key="3">
    <source>
        <dbReference type="RuleBase" id="RU361155"/>
    </source>
</evidence>
<dbReference type="InterPro" id="IPR000863">
    <property type="entry name" value="Sulfotransferase_dom"/>
</dbReference>
<dbReference type="SUPFAM" id="SSF52540">
    <property type="entry name" value="P-loop containing nucleoside triphosphate hydrolases"/>
    <property type="match status" value="1"/>
</dbReference>
<feature type="domain" description="Sulfotransferase" evidence="4">
    <location>
        <begin position="22"/>
        <end position="104"/>
    </location>
</feature>
<dbReference type="AlphaFoldDB" id="A0A803L7N6"/>
<accession>A0A803L7N6</accession>
<dbReference type="EnsemblPlants" id="AUR62007875-RA">
    <property type="protein sequence ID" value="AUR62007875-RA:cds"/>
    <property type="gene ID" value="AUR62007875"/>
</dbReference>
<dbReference type="PANTHER" id="PTHR11783">
    <property type="entry name" value="SULFOTRANSFERASE SULT"/>
    <property type="match status" value="1"/>
</dbReference>
<dbReference type="Gramene" id="AUR62007875-RA">
    <property type="protein sequence ID" value="AUR62007875-RA:cds"/>
    <property type="gene ID" value="AUR62007875"/>
</dbReference>
<evidence type="ECO:0000313" key="6">
    <source>
        <dbReference type="Proteomes" id="UP000596660"/>
    </source>
</evidence>
<comment type="similarity">
    <text evidence="1 3">Belongs to the sulfotransferase 1 family.</text>
</comment>
<dbReference type="Proteomes" id="UP000596660">
    <property type="component" value="Unplaced"/>
</dbReference>
<dbReference type="OMA" id="LMNTHVQ"/>
<dbReference type="Gene3D" id="3.40.50.300">
    <property type="entry name" value="P-loop containing nucleotide triphosphate hydrolases"/>
    <property type="match status" value="1"/>
</dbReference>
<organism evidence="5 6">
    <name type="scientific">Chenopodium quinoa</name>
    <name type="common">Quinoa</name>
    <dbReference type="NCBI Taxonomy" id="63459"/>
    <lineage>
        <taxon>Eukaryota</taxon>
        <taxon>Viridiplantae</taxon>
        <taxon>Streptophyta</taxon>
        <taxon>Embryophyta</taxon>
        <taxon>Tracheophyta</taxon>
        <taxon>Spermatophyta</taxon>
        <taxon>Magnoliopsida</taxon>
        <taxon>eudicotyledons</taxon>
        <taxon>Gunneridae</taxon>
        <taxon>Pentapetalae</taxon>
        <taxon>Caryophyllales</taxon>
        <taxon>Chenopodiaceae</taxon>
        <taxon>Chenopodioideae</taxon>
        <taxon>Atripliceae</taxon>
        <taxon>Chenopodium</taxon>
    </lineage>
</organism>
<dbReference type="EC" id="2.8.2.-" evidence="3"/>
<evidence type="ECO:0000313" key="5">
    <source>
        <dbReference type="EnsemblPlants" id="AUR62007875-RA:cds"/>
    </source>
</evidence>
<dbReference type="InterPro" id="IPR027417">
    <property type="entry name" value="P-loop_NTPase"/>
</dbReference>
<reference evidence="5" key="2">
    <citation type="submission" date="2021-03" db="UniProtKB">
        <authorList>
            <consortium name="EnsemblPlants"/>
        </authorList>
    </citation>
    <scope>IDENTIFICATION</scope>
</reference>
<dbReference type="Pfam" id="PF00685">
    <property type="entry name" value="Sulfotransfer_1"/>
    <property type="match status" value="1"/>
</dbReference>